<evidence type="ECO:0000313" key="9">
    <source>
        <dbReference type="Proteomes" id="UP000294682"/>
    </source>
</evidence>
<evidence type="ECO:0000256" key="3">
    <source>
        <dbReference type="ARBA" id="ARBA00022729"/>
    </source>
</evidence>
<dbReference type="RefSeq" id="WP_132085259.1">
    <property type="nucleotide sequence ID" value="NZ_SLUK01000015.1"/>
</dbReference>
<keyword evidence="4" id="KW-0574">Periplasm</keyword>
<name>A0A9X8Y768_9FIRM</name>
<accession>A0A9X8Y768</accession>
<dbReference type="PRINTS" id="PR00909">
    <property type="entry name" value="SPERMDNBNDNG"/>
</dbReference>
<evidence type="ECO:0000256" key="6">
    <source>
        <dbReference type="SAM" id="Phobius"/>
    </source>
</evidence>
<dbReference type="PANTHER" id="PTHR30222:SF17">
    <property type="entry name" value="SPERMIDINE_PUTRESCINE-BINDING PERIPLASMIC PROTEIN"/>
    <property type="match status" value="1"/>
</dbReference>
<comment type="caution">
    <text evidence="8">The sequence shown here is derived from an EMBL/GenBank/DDBJ whole genome shotgun (WGS) entry which is preliminary data.</text>
</comment>
<sequence length="406" mass="45684">MKRKKLLCALAACLLALIPFNAFAAGEDGEYDMAYYGQFAGQNASINVFNWGEYISDGSDGALDVNKAFEELTGIKVNYSTFATNEELYSKLKGGGAQYDVIIPSDYMIARMIAEDMLEELDFESIPAFENIDEQYRNPEYDPENRYSVPYTWGTVGIIYNIGTVEEPVDSWSILWDEQYRGDILMFSNSRDAFGLTQKLLGYSLNTEDHDELRAACEKLKDQKPLVQAYVMDEIFDKMLSGEAAIAPYYAGDYLIMAEDNEDLRFSIPKEGTNLFVDAVCIPKGAAHKAAAELYINFLCEPRVAADNIEYIGYSTPNKAAFELLDEEVQNDPVCYPPPEVLENTEPFLALSPETSLLLDSLWTEVLSTDKGYNKWIMPVFVVVAVGFSIGINLARRYRKKKDSPY</sequence>
<protein>
    <submittedName>
        <fullName evidence="8">Spermidine/putrescine transport system substrate-binding protein</fullName>
    </submittedName>
</protein>
<keyword evidence="9" id="KW-1185">Reference proteome</keyword>
<keyword evidence="2" id="KW-0813">Transport</keyword>
<dbReference type="InterPro" id="IPR001188">
    <property type="entry name" value="Sperm_putr-bd"/>
</dbReference>
<gene>
    <name evidence="8" type="ORF">EDD78_11522</name>
</gene>
<keyword evidence="3 7" id="KW-0732">Signal</keyword>
<dbReference type="PIRSF" id="PIRSF019574">
    <property type="entry name" value="Periplasmic_polyamine_BP"/>
    <property type="match status" value="1"/>
</dbReference>
<evidence type="ECO:0000256" key="1">
    <source>
        <dbReference type="ARBA" id="ARBA00004418"/>
    </source>
</evidence>
<dbReference type="PANTHER" id="PTHR30222">
    <property type="entry name" value="SPERMIDINE/PUTRESCINE-BINDING PERIPLASMIC PROTEIN"/>
    <property type="match status" value="1"/>
</dbReference>
<evidence type="ECO:0000313" key="8">
    <source>
        <dbReference type="EMBL" id="TCL41089.1"/>
    </source>
</evidence>
<feature type="binding site" evidence="5">
    <location>
        <position position="107"/>
    </location>
    <ligand>
        <name>spermidine</name>
        <dbReference type="ChEBI" id="CHEBI:57834"/>
    </ligand>
</feature>
<comment type="subcellular location">
    <subcellularLocation>
        <location evidence="1">Periplasm</location>
    </subcellularLocation>
</comment>
<feature type="transmembrane region" description="Helical" evidence="6">
    <location>
        <begin position="376"/>
        <end position="395"/>
    </location>
</feature>
<feature type="signal peptide" evidence="7">
    <location>
        <begin position="1"/>
        <end position="24"/>
    </location>
</feature>
<evidence type="ECO:0000256" key="5">
    <source>
        <dbReference type="PIRSR" id="PIRSR019574-1"/>
    </source>
</evidence>
<dbReference type="SUPFAM" id="SSF53850">
    <property type="entry name" value="Periplasmic binding protein-like II"/>
    <property type="match status" value="1"/>
</dbReference>
<dbReference type="Gene3D" id="3.40.190.10">
    <property type="entry name" value="Periplasmic binding protein-like II"/>
    <property type="match status" value="2"/>
</dbReference>
<keyword evidence="6" id="KW-1133">Transmembrane helix</keyword>
<dbReference type="Pfam" id="PF13416">
    <property type="entry name" value="SBP_bac_8"/>
    <property type="match status" value="1"/>
</dbReference>
<dbReference type="GO" id="GO:0019808">
    <property type="term" value="F:polyamine binding"/>
    <property type="evidence" value="ECO:0007669"/>
    <property type="project" value="InterPro"/>
</dbReference>
<organism evidence="8 9">
    <name type="scientific">Harryflintia acetispora</name>
    <dbReference type="NCBI Taxonomy" id="1849041"/>
    <lineage>
        <taxon>Bacteria</taxon>
        <taxon>Bacillati</taxon>
        <taxon>Bacillota</taxon>
        <taxon>Clostridia</taxon>
        <taxon>Eubacteriales</taxon>
        <taxon>Oscillospiraceae</taxon>
        <taxon>Harryflintia</taxon>
    </lineage>
</organism>
<feature type="chain" id="PRO_5040864843" evidence="7">
    <location>
        <begin position="25"/>
        <end position="406"/>
    </location>
</feature>
<dbReference type="GO" id="GO:0042597">
    <property type="term" value="C:periplasmic space"/>
    <property type="evidence" value="ECO:0007669"/>
    <property type="project" value="UniProtKB-SubCell"/>
</dbReference>
<feature type="binding site" evidence="5">
    <location>
        <position position="53"/>
    </location>
    <ligand>
        <name>spermidine</name>
        <dbReference type="ChEBI" id="CHEBI:57834"/>
    </ligand>
</feature>
<dbReference type="AlphaFoldDB" id="A0A9X8Y768"/>
<dbReference type="EMBL" id="SLUK01000015">
    <property type="protein sequence ID" value="TCL41089.1"/>
    <property type="molecule type" value="Genomic_DNA"/>
</dbReference>
<evidence type="ECO:0000256" key="7">
    <source>
        <dbReference type="SAM" id="SignalP"/>
    </source>
</evidence>
<keyword evidence="6" id="KW-0812">Transmembrane</keyword>
<dbReference type="Proteomes" id="UP000294682">
    <property type="component" value="Unassembled WGS sequence"/>
</dbReference>
<proteinExistence type="predicted"/>
<dbReference type="CDD" id="cd13590">
    <property type="entry name" value="PBP2_PotD_PotF_like"/>
    <property type="match status" value="1"/>
</dbReference>
<keyword evidence="6" id="KW-0472">Membrane</keyword>
<dbReference type="InterPro" id="IPR006059">
    <property type="entry name" value="SBP"/>
</dbReference>
<dbReference type="GO" id="GO:0015846">
    <property type="term" value="P:polyamine transport"/>
    <property type="evidence" value="ECO:0007669"/>
    <property type="project" value="InterPro"/>
</dbReference>
<reference evidence="8 9" key="1">
    <citation type="submission" date="2019-03" db="EMBL/GenBank/DDBJ databases">
        <title>Genomic Encyclopedia of Type Strains, Phase IV (KMG-IV): sequencing the most valuable type-strain genomes for metagenomic binning, comparative biology and taxonomic classification.</title>
        <authorList>
            <person name="Goeker M."/>
        </authorList>
    </citation>
    <scope>NUCLEOTIDE SEQUENCE [LARGE SCALE GENOMIC DNA]</scope>
    <source>
        <strain evidence="8 9">DSM 100433</strain>
    </source>
</reference>
<evidence type="ECO:0000256" key="2">
    <source>
        <dbReference type="ARBA" id="ARBA00022448"/>
    </source>
</evidence>
<evidence type="ECO:0000256" key="4">
    <source>
        <dbReference type="ARBA" id="ARBA00022764"/>
    </source>
</evidence>